<dbReference type="Pfam" id="PF02588">
    <property type="entry name" value="YitT_membrane"/>
    <property type="match status" value="1"/>
</dbReference>
<dbReference type="Gene3D" id="3.30.70.120">
    <property type="match status" value="1"/>
</dbReference>
<feature type="domain" description="DUF2179" evidence="7">
    <location>
        <begin position="224"/>
        <end position="278"/>
    </location>
</feature>
<dbReference type="Proteomes" id="UP000824002">
    <property type="component" value="Unassembled WGS sequence"/>
</dbReference>
<dbReference type="InterPro" id="IPR015867">
    <property type="entry name" value="N-reg_PII/ATP_PRibTrfase_C"/>
</dbReference>
<sequence length="286" mass="31572">MKRSRVLDEILDVIIILIGTFIYTAGLYFFIEPQNMAPGGVSGIALIINFITGLPVGMLSAVLNVPLLLIGFRFVGKDFLWKTLVSVGSFTVFYDYILSGLPVYKGEALLSCLFGGVLWGIGIGLVFMRSGSTGGTDILIKMIHQKWPHFQLGKVTFATDAVIILTSIFVFRSLESGLYAIITIFVCTQIMDVVLYSGDRGKLVYVFSDKTPEISAQIMDVLDRGTTFLKGEGGYTGEDRKVLLCAVRRSEYYQVKRLVYGIDPQAFLIVTDSAEVMGEGFRPPEH</sequence>
<evidence type="ECO:0000256" key="5">
    <source>
        <dbReference type="ARBA" id="ARBA00023136"/>
    </source>
</evidence>
<reference evidence="8" key="2">
    <citation type="journal article" date="2021" name="PeerJ">
        <title>Extensive microbial diversity within the chicken gut microbiome revealed by metagenomics and culture.</title>
        <authorList>
            <person name="Gilroy R."/>
            <person name="Ravi A."/>
            <person name="Getino M."/>
            <person name="Pursley I."/>
            <person name="Horton D.L."/>
            <person name="Alikhan N.F."/>
            <person name="Baker D."/>
            <person name="Gharbi K."/>
            <person name="Hall N."/>
            <person name="Watson M."/>
            <person name="Adriaenssens E.M."/>
            <person name="Foster-Nyarko E."/>
            <person name="Jarju S."/>
            <person name="Secka A."/>
            <person name="Antonio M."/>
            <person name="Oren A."/>
            <person name="Chaudhuri R.R."/>
            <person name="La Ragione R."/>
            <person name="Hildebrand F."/>
            <person name="Pallen M.J."/>
        </authorList>
    </citation>
    <scope>NUCLEOTIDE SEQUENCE</scope>
    <source>
        <strain evidence="8">CHK199-13235</strain>
    </source>
</reference>
<name>A0A9D1FNR5_9FIRM</name>
<dbReference type="InterPro" id="IPR003740">
    <property type="entry name" value="YitT"/>
</dbReference>
<evidence type="ECO:0000313" key="8">
    <source>
        <dbReference type="EMBL" id="HIS76934.1"/>
    </source>
</evidence>
<dbReference type="CDD" id="cd16380">
    <property type="entry name" value="YitT_C"/>
    <property type="match status" value="1"/>
</dbReference>
<feature type="transmembrane region" description="Helical" evidence="6">
    <location>
        <begin position="43"/>
        <end position="72"/>
    </location>
</feature>
<dbReference type="InterPro" id="IPR019264">
    <property type="entry name" value="DUF2179"/>
</dbReference>
<evidence type="ECO:0000256" key="6">
    <source>
        <dbReference type="SAM" id="Phobius"/>
    </source>
</evidence>
<dbReference type="PIRSF" id="PIRSF006483">
    <property type="entry name" value="Membrane_protein_YitT"/>
    <property type="match status" value="1"/>
</dbReference>
<keyword evidence="3 6" id="KW-0812">Transmembrane</keyword>
<evidence type="ECO:0000256" key="1">
    <source>
        <dbReference type="ARBA" id="ARBA00004651"/>
    </source>
</evidence>
<dbReference type="PANTHER" id="PTHR33545">
    <property type="entry name" value="UPF0750 MEMBRANE PROTEIN YITT-RELATED"/>
    <property type="match status" value="1"/>
</dbReference>
<feature type="transmembrane region" description="Helical" evidence="6">
    <location>
        <begin position="177"/>
        <end position="196"/>
    </location>
</feature>
<dbReference type="AlphaFoldDB" id="A0A9D1FNR5"/>
<organism evidence="8 9">
    <name type="scientific">Candidatus Merdivicinus excrementipullorum</name>
    <dbReference type="NCBI Taxonomy" id="2840867"/>
    <lineage>
        <taxon>Bacteria</taxon>
        <taxon>Bacillati</taxon>
        <taxon>Bacillota</taxon>
        <taxon>Clostridia</taxon>
        <taxon>Eubacteriales</taxon>
        <taxon>Oscillospiraceae</taxon>
        <taxon>Oscillospiraceae incertae sedis</taxon>
        <taxon>Candidatus Merdivicinus</taxon>
    </lineage>
</organism>
<dbReference type="PANTHER" id="PTHR33545:SF9">
    <property type="entry name" value="UPF0750 MEMBRANE PROTEIN YITE"/>
    <property type="match status" value="1"/>
</dbReference>
<feature type="transmembrane region" description="Helical" evidence="6">
    <location>
        <begin position="108"/>
        <end position="128"/>
    </location>
</feature>
<evidence type="ECO:0000256" key="4">
    <source>
        <dbReference type="ARBA" id="ARBA00022989"/>
    </source>
</evidence>
<keyword evidence="2" id="KW-1003">Cell membrane</keyword>
<protein>
    <submittedName>
        <fullName evidence="8">YitT family protein</fullName>
    </submittedName>
</protein>
<evidence type="ECO:0000256" key="3">
    <source>
        <dbReference type="ARBA" id="ARBA00022692"/>
    </source>
</evidence>
<feature type="transmembrane region" description="Helical" evidence="6">
    <location>
        <begin position="79"/>
        <end position="96"/>
    </location>
</feature>
<evidence type="ECO:0000259" key="7">
    <source>
        <dbReference type="Pfam" id="PF10035"/>
    </source>
</evidence>
<comment type="subcellular location">
    <subcellularLocation>
        <location evidence="1">Cell membrane</location>
        <topology evidence="1">Multi-pass membrane protein</topology>
    </subcellularLocation>
</comment>
<dbReference type="EMBL" id="DVJP01000059">
    <property type="protein sequence ID" value="HIS76934.1"/>
    <property type="molecule type" value="Genomic_DNA"/>
</dbReference>
<dbReference type="Pfam" id="PF10035">
    <property type="entry name" value="DUF2179"/>
    <property type="match status" value="1"/>
</dbReference>
<keyword evidence="5 6" id="KW-0472">Membrane</keyword>
<accession>A0A9D1FNR5</accession>
<evidence type="ECO:0000256" key="2">
    <source>
        <dbReference type="ARBA" id="ARBA00022475"/>
    </source>
</evidence>
<reference evidence="8" key="1">
    <citation type="submission" date="2020-10" db="EMBL/GenBank/DDBJ databases">
        <authorList>
            <person name="Gilroy R."/>
        </authorList>
    </citation>
    <scope>NUCLEOTIDE SEQUENCE</scope>
    <source>
        <strain evidence="8">CHK199-13235</strain>
    </source>
</reference>
<proteinExistence type="predicted"/>
<feature type="transmembrane region" description="Helical" evidence="6">
    <location>
        <begin position="149"/>
        <end position="171"/>
    </location>
</feature>
<gene>
    <name evidence="8" type="ORF">IAB51_09015</name>
</gene>
<comment type="caution">
    <text evidence="8">The sequence shown here is derived from an EMBL/GenBank/DDBJ whole genome shotgun (WGS) entry which is preliminary data.</text>
</comment>
<dbReference type="GO" id="GO:0005886">
    <property type="term" value="C:plasma membrane"/>
    <property type="evidence" value="ECO:0007669"/>
    <property type="project" value="UniProtKB-SubCell"/>
</dbReference>
<feature type="transmembrane region" description="Helical" evidence="6">
    <location>
        <begin position="12"/>
        <end position="31"/>
    </location>
</feature>
<keyword evidence="4 6" id="KW-1133">Transmembrane helix</keyword>
<dbReference type="InterPro" id="IPR051461">
    <property type="entry name" value="UPF0750_membrane"/>
</dbReference>
<evidence type="ECO:0000313" key="9">
    <source>
        <dbReference type="Proteomes" id="UP000824002"/>
    </source>
</evidence>